<sequence>MGFALPQLIATDLDGTLLTPQHTVTKRTTAALRKLQQQFGVKIVLASGRSPRSVQKVIDNLNDNKGNNESENSNLSNGNNNFANFESNEFLFVPDAVLCCNGALTFDPLSKQISNPRFISLDAAITAVRRLRSLVDTSSNLANAAFACEVVWIDDNCDKEASKYSSDTFFVCDKQWKLYRSDAIYYKHTVAEDSFESFLESLKLPDGRLRGGVIKLMALDKTKTAAQLYDSLPQDMKPVSPSEKNQNITPDADLAVTYSGPYFLEVAAAGVSKGLGLELLCTSLDIKRENIVAFGDLLNDAEMLQFAGQGLCMGNGHPDMKKLADRVIGTNTEEGVAEEIESWFRYIIPE</sequence>
<accession>A0AAD5XII6</accession>
<dbReference type="Proteomes" id="UP001211907">
    <property type="component" value="Unassembled WGS sequence"/>
</dbReference>
<dbReference type="SUPFAM" id="SSF56784">
    <property type="entry name" value="HAD-like"/>
    <property type="match status" value="1"/>
</dbReference>
<dbReference type="AlphaFoldDB" id="A0AAD5XII6"/>
<dbReference type="EMBL" id="JADGJH010000652">
    <property type="protein sequence ID" value="KAJ3124758.1"/>
    <property type="molecule type" value="Genomic_DNA"/>
</dbReference>
<dbReference type="GO" id="GO:0005829">
    <property type="term" value="C:cytosol"/>
    <property type="evidence" value="ECO:0007669"/>
    <property type="project" value="TreeGrafter"/>
</dbReference>
<dbReference type="GO" id="GO:0016791">
    <property type="term" value="F:phosphatase activity"/>
    <property type="evidence" value="ECO:0007669"/>
    <property type="project" value="TreeGrafter"/>
</dbReference>
<evidence type="ECO:0008006" key="3">
    <source>
        <dbReference type="Google" id="ProtNLM"/>
    </source>
</evidence>
<dbReference type="GO" id="GO:0000287">
    <property type="term" value="F:magnesium ion binding"/>
    <property type="evidence" value="ECO:0007669"/>
    <property type="project" value="TreeGrafter"/>
</dbReference>
<reference evidence="1" key="1">
    <citation type="submission" date="2020-05" db="EMBL/GenBank/DDBJ databases">
        <title>Phylogenomic resolution of chytrid fungi.</title>
        <authorList>
            <person name="Stajich J.E."/>
            <person name="Amses K."/>
            <person name="Simmons R."/>
            <person name="Seto K."/>
            <person name="Myers J."/>
            <person name="Bonds A."/>
            <person name="Quandt C.A."/>
            <person name="Barry K."/>
            <person name="Liu P."/>
            <person name="Grigoriev I."/>
            <person name="Longcore J.E."/>
            <person name="James T.Y."/>
        </authorList>
    </citation>
    <scope>NUCLEOTIDE SEQUENCE</scope>
    <source>
        <strain evidence="1">JEL0513</strain>
    </source>
</reference>
<evidence type="ECO:0000313" key="2">
    <source>
        <dbReference type="Proteomes" id="UP001211907"/>
    </source>
</evidence>
<name>A0AAD5XII6_9FUNG</name>
<gene>
    <name evidence="1" type="ORF">HK100_011128</name>
</gene>
<dbReference type="Gene3D" id="3.30.1240.10">
    <property type="match status" value="1"/>
</dbReference>
<dbReference type="CDD" id="cd07516">
    <property type="entry name" value="HAD_Pase"/>
    <property type="match status" value="1"/>
</dbReference>
<comment type="caution">
    <text evidence="1">The sequence shown here is derived from an EMBL/GenBank/DDBJ whole genome shotgun (WGS) entry which is preliminary data.</text>
</comment>
<dbReference type="PANTHER" id="PTHR10000">
    <property type="entry name" value="PHOSPHOSERINE PHOSPHATASE"/>
    <property type="match status" value="1"/>
</dbReference>
<dbReference type="PROSITE" id="PS01228">
    <property type="entry name" value="COF_1"/>
    <property type="match status" value="1"/>
</dbReference>
<evidence type="ECO:0000313" key="1">
    <source>
        <dbReference type="EMBL" id="KAJ3124758.1"/>
    </source>
</evidence>
<dbReference type="Pfam" id="PF08282">
    <property type="entry name" value="Hydrolase_3"/>
    <property type="match status" value="2"/>
</dbReference>
<dbReference type="InterPro" id="IPR036412">
    <property type="entry name" value="HAD-like_sf"/>
</dbReference>
<dbReference type="NCBIfam" id="TIGR01484">
    <property type="entry name" value="HAD-SF-IIB"/>
    <property type="match status" value="2"/>
</dbReference>
<dbReference type="Gene3D" id="3.40.50.1000">
    <property type="entry name" value="HAD superfamily/HAD-like"/>
    <property type="match status" value="1"/>
</dbReference>
<organism evidence="1 2">
    <name type="scientific">Physocladia obscura</name>
    <dbReference type="NCBI Taxonomy" id="109957"/>
    <lineage>
        <taxon>Eukaryota</taxon>
        <taxon>Fungi</taxon>
        <taxon>Fungi incertae sedis</taxon>
        <taxon>Chytridiomycota</taxon>
        <taxon>Chytridiomycota incertae sedis</taxon>
        <taxon>Chytridiomycetes</taxon>
        <taxon>Chytridiales</taxon>
        <taxon>Chytriomycetaceae</taxon>
        <taxon>Physocladia</taxon>
    </lineage>
</organism>
<dbReference type="InterPro" id="IPR023214">
    <property type="entry name" value="HAD_sf"/>
</dbReference>
<protein>
    <recommendedName>
        <fullName evidence="3">Haloacid dehalogenase-like hydrolase</fullName>
    </recommendedName>
</protein>
<proteinExistence type="predicted"/>
<dbReference type="InterPro" id="IPR006379">
    <property type="entry name" value="HAD-SF_hydro_IIB"/>
</dbReference>
<dbReference type="PANTHER" id="PTHR10000:SF8">
    <property type="entry name" value="HAD SUPERFAMILY HYDROLASE-LIKE, TYPE 3"/>
    <property type="match status" value="1"/>
</dbReference>
<keyword evidence="2" id="KW-1185">Reference proteome</keyword>